<feature type="transmembrane region" description="Helical" evidence="1">
    <location>
        <begin position="93"/>
        <end position="114"/>
    </location>
</feature>
<dbReference type="PANTHER" id="PTHR36435">
    <property type="entry name" value="SLR1288 PROTEIN"/>
    <property type="match status" value="1"/>
</dbReference>
<dbReference type="GO" id="GO:0004175">
    <property type="term" value="F:endopeptidase activity"/>
    <property type="evidence" value="ECO:0007669"/>
    <property type="project" value="UniProtKB-ARBA"/>
</dbReference>
<evidence type="ECO:0000259" key="2">
    <source>
        <dbReference type="Pfam" id="PF02517"/>
    </source>
</evidence>
<proteinExistence type="predicted"/>
<feature type="transmembrane region" description="Helical" evidence="1">
    <location>
        <begin position="126"/>
        <end position="147"/>
    </location>
</feature>
<dbReference type="Pfam" id="PF02517">
    <property type="entry name" value="Rce1-like"/>
    <property type="match status" value="1"/>
</dbReference>
<dbReference type="GO" id="GO:0006508">
    <property type="term" value="P:proteolysis"/>
    <property type="evidence" value="ECO:0007669"/>
    <property type="project" value="UniProtKB-KW"/>
</dbReference>
<feature type="transmembrane region" description="Helical" evidence="1">
    <location>
        <begin position="153"/>
        <end position="175"/>
    </location>
</feature>
<dbReference type="EMBL" id="QOVK01000026">
    <property type="protein sequence ID" value="RXG13620.1"/>
    <property type="molecule type" value="Genomic_DNA"/>
</dbReference>
<evidence type="ECO:0000313" key="3">
    <source>
        <dbReference type="EMBL" id="RXG13620.1"/>
    </source>
</evidence>
<keyword evidence="1" id="KW-0472">Membrane</keyword>
<protein>
    <submittedName>
        <fullName evidence="3">CAAX prenyl protease-like protein</fullName>
    </submittedName>
</protein>
<feature type="transmembrane region" description="Helical" evidence="1">
    <location>
        <begin position="70"/>
        <end position="87"/>
    </location>
</feature>
<dbReference type="InterPro" id="IPR003675">
    <property type="entry name" value="Rce1/LyrA-like_dom"/>
</dbReference>
<dbReference type="PANTHER" id="PTHR36435:SF1">
    <property type="entry name" value="CAAX AMINO TERMINAL PROTEASE FAMILY PROTEIN"/>
    <property type="match status" value="1"/>
</dbReference>
<accession>A0A4Q0NS77</accession>
<dbReference type="GO" id="GO:0080120">
    <property type="term" value="P:CAAX-box protein maturation"/>
    <property type="evidence" value="ECO:0007669"/>
    <property type="project" value="UniProtKB-ARBA"/>
</dbReference>
<keyword evidence="3" id="KW-0378">Hydrolase</keyword>
<comment type="caution">
    <text evidence="3">The sequence shown here is derived from an EMBL/GenBank/DDBJ whole genome shotgun (WGS) entry which is preliminary data.</text>
</comment>
<feature type="transmembrane region" description="Helical" evidence="1">
    <location>
        <begin position="187"/>
        <end position="206"/>
    </location>
</feature>
<feature type="domain" description="CAAX prenyl protease 2/Lysostaphin resistance protein A-like" evidence="2">
    <location>
        <begin position="40"/>
        <end position="196"/>
    </location>
</feature>
<keyword evidence="1" id="KW-0812">Transmembrane</keyword>
<evidence type="ECO:0000256" key="1">
    <source>
        <dbReference type="SAM" id="Phobius"/>
    </source>
</evidence>
<gene>
    <name evidence="3" type="ORF">DSM02_3749</name>
</gene>
<keyword evidence="4" id="KW-1185">Reference proteome</keyword>
<organism evidence="3 4">
    <name type="scientific">Leeuwenhoekiella polynyae</name>
    <dbReference type="NCBI Taxonomy" id="1550906"/>
    <lineage>
        <taxon>Bacteria</taxon>
        <taxon>Pseudomonadati</taxon>
        <taxon>Bacteroidota</taxon>
        <taxon>Flavobacteriia</taxon>
        <taxon>Flavobacteriales</taxon>
        <taxon>Flavobacteriaceae</taxon>
        <taxon>Leeuwenhoekiella</taxon>
    </lineage>
</organism>
<feature type="transmembrane region" description="Helical" evidence="1">
    <location>
        <begin position="41"/>
        <end position="58"/>
    </location>
</feature>
<name>A0A4Q0NS77_9FLAO</name>
<evidence type="ECO:0000313" key="4">
    <source>
        <dbReference type="Proteomes" id="UP000289859"/>
    </source>
</evidence>
<dbReference type="AlphaFoldDB" id="A0A4Q0NS77"/>
<dbReference type="Proteomes" id="UP000289859">
    <property type="component" value="Unassembled WGS sequence"/>
</dbReference>
<sequence>MLLLYAVYALGILIINTIYPEIELASYEQSSLKSFIKESPLQAFLMILVVGPVLEEMLFRSLLKPSHYDLAYFISSWPVFIISQYIPEQINSFVKTIFLVILLASMIYIVSQLIPPLKARRIRAWLSKYVIVIWCISSLLFGLFHITNYVTDFIFNIPLLILIMPRVFAGFAFGYLKIKNQKLEWSIALHIINNLIPLLVILFRSAS</sequence>
<keyword evidence="1" id="KW-1133">Transmembrane helix</keyword>
<dbReference type="InterPro" id="IPR052710">
    <property type="entry name" value="CAAX_protease"/>
</dbReference>
<reference evidence="3 4" key="1">
    <citation type="submission" date="2018-07" db="EMBL/GenBank/DDBJ databases">
        <title>Leeuwenhoekiella genomics.</title>
        <authorList>
            <person name="Tahon G."/>
            <person name="Willems A."/>
        </authorList>
    </citation>
    <scope>NUCLEOTIDE SEQUENCE [LARGE SCALE GENOMIC DNA]</scope>
    <source>
        <strain evidence="3 4">LMG 29608</strain>
    </source>
</reference>
<dbReference type="RefSeq" id="WP_128766953.1">
    <property type="nucleotide sequence ID" value="NZ_JBHUOO010000040.1"/>
</dbReference>
<dbReference type="OrthoDB" id="1453037at2"/>
<keyword evidence="3" id="KW-0645">Protease</keyword>